<feature type="compositionally biased region" description="Low complexity" evidence="1">
    <location>
        <begin position="242"/>
        <end position="254"/>
    </location>
</feature>
<dbReference type="GeneID" id="9222190"/>
<evidence type="ECO:0000313" key="2">
    <source>
        <dbReference type="EMBL" id="EEQ33945.1"/>
    </source>
</evidence>
<dbReference type="VEuPathDB" id="FungiDB:MCYG_06764"/>
<dbReference type="OrthoDB" id="5371646at2759"/>
<dbReference type="OMA" id="WMEIPLP"/>
<dbReference type="Proteomes" id="UP000002035">
    <property type="component" value="Unassembled WGS sequence"/>
</dbReference>
<dbReference type="eggNOG" id="ENOG502SA85">
    <property type="taxonomic scope" value="Eukaryota"/>
</dbReference>
<reference evidence="3" key="1">
    <citation type="journal article" date="2012" name="MBio">
        <title>Comparative genome analysis of Trichophyton rubrum and related dermatophytes reveals candidate genes involved in infection.</title>
        <authorList>
            <person name="Martinez D.A."/>
            <person name="Oliver B.G."/>
            <person name="Graeser Y."/>
            <person name="Goldberg J.M."/>
            <person name="Li W."/>
            <person name="Martinez-Rossi N.M."/>
            <person name="Monod M."/>
            <person name="Shelest E."/>
            <person name="Barton R.C."/>
            <person name="Birch E."/>
            <person name="Brakhage A.A."/>
            <person name="Chen Z."/>
            <person name="Gurr S.J."/>
            <person name="Heiman D."/>
            <person name="Heitman J."/>
            <person name="Kosti I."/>
            <person name="Rossi A."/>
            <person name="Saif S."/>
            <person name="Samalova M."/>
            <person name="Saunders C.W."/>
            <person name="Shea T."/>
            <person name="Summerbell R.C."/>
            <person name="Xu J."/>
            <person name="Young S."/>
            <person name="Zeng Q."/>
            <person name="Birren B.W."/>
            <person name="Cuomo C.A."/>
            <person name="White T.C."/>
        </authorList>
    </citation>
    <scope>NUCLEOTIDE SEQUENCE [LARGE SCALE GENOMIC DNA]</scope>
    <source>
        <strain evidence="3">ATCC MYA-4605 / CBS 113480</strain>
    </source>
</reference>
<feature type="compositionally biased region" description="Polar residues" evidence="1">
    <location>
        <begin position="222"/>
        <end position="240"/>
    </location>
</feature>
<feature type="compositionally biased region" description="Low complexity" evidence="1">
    <location>
        <begin position="296"/>
        <end position="313"/>
    </location>
</feature>
<organism evidence="2 3">
    <name type="scientific">Arthroderma otae (strain ATCC MYA-4605 / CBS 113480)</name>
    <name type="common">Microsporum canis</name>
    <dbReference type="NCBI Taxonomy" id="554155"/>
    <lineage>
        <taxon>Eukaryota</taxon>
        <taxon>Fungi</taxon>
        <taxon>Dikarya</taxon>
        <taxon>Ascomycota</taxon>
        <taxon>Pezizomycotina</taxon>
        <taxon>Eurotiomycetes</taxon>
        <taxon>Eurotiomycetidae</taxon>
        <taxon>Onygenales</taxon>
        <taxon>Arthrodermataceae</taxon>
        <taxon>Microsporum</taxon>
    </lineage>
</organism>
<name>C5FVL1_ARTOC</name>
<keyword evidence="3" id="KW-1185">Reference proteome</keyword>
<evidence type="ECO:0000256" key="1">
    <source>
        <dbReference type="SAM" id="MobiDB-lite"/>
    </source>
</evidence>
<evidence type="ECO:0000313" key="3">
    <source>
        <dbReference type="Proteomes" id="UP000002035"/>
    </source>
</evidence>
<dbReference type="RefSeq" id="XP_002844800.1">
    <property type="nucleotide sequence ID" value="XM_002844754.1"/>
</dbReference>
<protein>
    <submittedName>
        <fullName evidence="2">AT hook domain-containing protein</fullName>
    </submittedName>
</protein>
<gene>
    <name evidence="2" type="ORF">MCYG_06764</name>
</gene>
<dbReference type="HOGENOM" id="CLU_074427_0_0_1"/>
<sequence>MSHQQDKLWTEEERKAGISSAYLFSIIRENRIAPSWMEIPLPPGKTPFNLIPPLSGRSLSSCQTAFYRMEQEYASQYRQSLPGPTAPLQMSPLIRKRSAPSGERPLASAPRAIQPKPQTDTGRYSLSEIRTGVPIPRAPEPPRGDTPRKRGRPSKVEMQRRRIAEEARSQSHPARPNNTTPRPAYGGILPATSPGVPQHSYSPTIGQRPPEQMREPDPPTPMSVQYHGTETPPSQTQDIQVQRGPQPQQPLLPRIEGSAFLQESPMIVESKEPSRPAPEPLMSPAEIPAGGKGQRPESPAAAAATASARPESPVSRERASPEQAVASPEEEQGS</sequence>
<feature type="compositionally biased region" description="Basic and acidic residues" evidence="1">
    <location>
        <begin position="140"/>
        <end position="169"/>
    </location>
</feature>
<accession>C5FVL1</accession>
<dbReference type="EMBL" id="DS995706">
    <property type="protein sequence ID" value="EEQ33945.1"/>
    <property type="molecule type" value="Genomic_DNA"/>
</dbReference>
<proteinExistence type="predicted"/>
<feature type="compositionally biased region" description="Polar residues" evidence="1">
    <location>
        <begin position="170"/>
        <end position="181"/>
    </location>
</feature>
<dbReference type="STRING" id="554155.C5FVL1"/>
<feature type="region of interest" description="Disordered" evidence="1">
    <location>
        <begin position="97"/>
        <end position="334"/>
    </location>
</feature>
<dbReference type="AlphaFoldDB" id="C5FVL1"/>